<keyword evidence="1" id="KW-0472">Membrane</keyword>
<keyword evidence="3" id="KW-1185">Reference proteome</keyword>
<reference evidence="2 3" key="1">
    <citation type="journal article" date="2024" name="BMC Biol.">
        <title>Comparative genomics of Ascetosporea gives new insight into the evolutionary basis for animal parasitism in Rhizaria.</title>
        <authorList>
            <person name="Hiltunen Thoren M."/>
            <person name="Onut-Brannstrom I."/>
            <person name="Alfjorden A."/>
            <person name="Peckova H."/>
            <person name="Swords F."/>
            <person name="Hooper C."/>
            <person name="Holzer A.S."/>
            <person name="Bass D."/>
            <person name="Burki F."/>
        </authorList>
    </citation>
    <scope>NUCLEOTIDE SEQUENCE [LARGE SCALE GENOMIC DNA]</scope>
    <source>
        <strain evidence="2">20-A016</strain>
    </source>
</reference>
<evidence type="ECO:0000256" key="1">
    <source>
        <dbReference type="SAM" id="Phobius"/>
    </source>
</evidence>
<comment type="caution">
    <text evidence="2">The sequence shown here is derived from an EMBL/GenBank/DDBJ whole genome shotgun (WGS) entry which is preliminary data.</text>
</comment>
<dbReference type="EMBL" id="JBDODL010000060">
    <property type="protein sequence ID" value="MES1918426.1"/>
    <property type="molecule type" value="Genomic_DNA"/>
</dbReference>
<name>A0ABV2AFE6_9EUKA</name>
<keyword evidence="1" id="KW-1133">Transmembrane helix</keyword>
<sequence>MAFLPSLTSILLLKIDVFFLVLQSSAFVLFPKRFFHPKLDVDLTHINLLRFIGIYSLNFAIFLIGALRSKNDCVYMIAQTNTWRHLLALFVWIYLLFLGICSQLFFYTVILLHCLYIILSIFFVPISSGFLRNSKNKIS</sequence>
<evidence type="ECO:0000313" key="2">
    <source>
        <dbReference type="EMBL" id="MES1918426.1"/>
    </source>
</evidence>
<feature type="transmembrane region" description="Helical" evidence="1">
    <location>
        <begin position="115"/>
        <end position="131"/>
    </location>
</feature>
<organism evidence="2 3">
    <name type="scientific">Bonamia ostreae</name>
    <dbReference type="NCBI Taxonomy" id="126728"/>
    <lineage>
        <taxon>Eukaryota</taxon>
        <taxon>Sar</taxon>
        <taxon>Rhizaria</taxon>
        <taxon>Endomyxa</taxon>
        <taxon>Ascetosporea</taxon>
        <taxon>Haplosporida</taxon>
        <taxon>Bonamia</taxon>
    </lineage>
</organism>
<feature type="transmembrane region" description="Helical" evidence="1">
    <location>
        <begin position="48"/>
        <end position="67"/>
    </location>
</feature>
<feature type="transmembrane region" description="Helical" evidence="1">
    <location>
        <begin position="87"/>
        <end position="109"/>
    </location>
</feature>
<keyword evidence="1" id="KW-0812">Transmembrane</keyword>
<evidence type="ECO:0000313" key="3">
    <source>
        <dbReference type="Proteomes" id="UP001439008"/>
    </source>
</evidence>
<accession>A0ABV2AFE6</accession>
<dbReference type="Proteomes" id="UP001439008">
    <property type="component" value="Unassembled WGS sequence"/>
</dbReference>
<proteinExistence type="predicted"/>
<gene>
    <name evidence="2" type="ORF">MHBO_000393</name>
</gene>
<protein>
    <submittedName>
        <fullName evidence="2">Uncharacterized protein</fullName>
    </submittedName>
</protein>
<feature type="transmembrane region" description="Helical" evidence="1">
    <location>
        <begin position="7"/>
        <end position="28"/>
    </location>
</feature>